<evidence type="ECO:0000256" key="3">
    <source>
        <dbReference type="ARBA" id="ARBA00022723"/>
    </source>
</evidence>
<dbReference type="EMBL" id="JBFNXR010000051">
    <property type="protein sequence ID" value="MEW9856212.1"/>
    <property type="molecule type" value="Genomic_DNA"/>
</dbReference>
<evidence type="ECO:0000256" key="6">
    <source>
        <dbReference type="ARBA" id="ARBA00023004"/>
    </source>
</evidence>
<evidence type="ECO:0000256" key="4">
    <source>
        <dbReference type="ARBA" id="ARBA00022964"/>
    </source>
</evidence>
<evidence type="ECO:0000256" key="1">
    <source>
        <dbReference type="ARBA" id="ARBA00001954"/>
    </source>
</evidence>
<dbReference type="Pfam" id="PF02668">
    <property type="entry name" value="TauD"/>
    <property type="match status" value="1"/>
</dbReference>
<gene>
    <name evidence="8" type="ORF">ABUH87_13810</name>
</gene>
<dbReference type="SUPFAM" id="SSF51197">
    <property type="entry name" value="Clavaminate synthase-like"/>
    <property type="match status" value="1"/>
</dbReference>
<protein>
    <submittedName>
        <fullName evidence="8">TauD/TfdA dioxygenase family protein</fullName>
    </submittedName>
</protein>
<name>A0ABV3REE6_9SPHN</name>
<feature type="domain" description="TauD/TfdA-like" evidence="7">
    <location>
        <begin position="6"/>
        <end position="302"/>
    </location>
</feature>
<evidence type="ECO:0000313" key="9">
    <source>
        <dbReference type="Proteomes" id="UP001556118"/>
    </source>
</evidence>
<dbReference type="InterPro" id="IPR051178">
    <property type="entry name" value="TfdA_dioxygenase"/>
</dbReference>
<proteinExistence type="inferred from homology"/>
<evidence type="ECO:0000259" key="7">
    <source>
        <dbReference type="Pfam" id="PF02668"/>
    </source>
</evidence>
<dbReference type="InterPro" id="IPR003819">
    <property type="entry name" value="TauD/TfdA-like"/>
</dbReference>
<dbReference type="Gene3D" id="3.60.130.10">
    <property type="entry name" value="Clavaminate synthase-like"/>
    <property type="match status" value="1"/>
</dbReference>
<comment type="cofactor">
    <cofactor evidence="1">
        <name>Fe(2+)</name>
        <dbReference type="ChEBI" id="CHEBI:29033"/>
    </cofactor>
</comment>
<comment type="similarity">
    <text evidence="2">Belongs to the TfdA dioxygenase family.</text>
</comment>
<keyword evidence="4 8" id="KW-0223">Dioxygenase</keyword>
<keyword evidence="3" id="KW-0479">Metal-binding</keyword>
<organism evidence="8 9">
    <name type="scientific">Novosphingobium rhizovicinum</name>
    <dbReference type="NCBI Taxonomy" id="3228928"/>
    <lineage>
        <taxon>Bacteria</taxon>
        <taxon>Pseudomonadati</taxon>
        <taxon>Pseudomonadota</taxon>
        <taxon>Alphaproteobacteria</taxon>
        <taxon>Sphingomonadales</taxon>
        <taxon>Sphingomonadaceae</taxon>
        <taxon>Novosphingobium</taxon>
    </lineage>
</organism>
<evidence type="ECO:0000313" key="8">
    <source>
        <dbReference type="EMBL" id="MEW9856212.1"/>
    </source>
</evidence>
<evidence type="ECO:0000256" key="2">
    <source>
        <dbReference type="ARBA" id="ARBA00005896"/>
    </source>
</evidence>
<dbReference type="Proteomes" id="UP001556118">
    <property type="component" value="Unassembled WGS sequence"/>
</dbReference>
<keyword evidence="5" id="KW-0560">Oxidoreductase</keyword>
<reference evidence="8 9" key="1">
    <citation type="submission" date="2024-06" db="EMBL/GenBank/DDBJ databases">
        <title>Novosphingobium rhizovicinus M1R2S20.</title>
        <authorList>
            <person name="Sun J.-Q."/>
        </authorList>
    </citation>
    <scope>NUCLEOTIDE SEQUENCE [LARGE SCALE GENOMIC DNA]</scope>
    <source>
        <strain evidence="8 9">M1R2S20</strain>
    </source>
</reference>
<keyword evidence="6" id="KW-0408">Iron</keyword>
<accession>A0ABV3REE6</accession>
<dbReference type="PANTHER" id="PTHR43779">
    <property type="entry name" value="DIOXYGENASE RV0097-RELATED"/>
    <property type="match status" value="1"/>
</dbReference>
<sequence>MAEIQVRNLAPDLSFGAAVDGLGWDNIEDEAVRQRLRDLFVERGMIVFKNMEPTAKMQVALSKVFGPLKDHPTKSTPRDSETGDEAQGVIDMHYKPDPENPEAGEGLVEYKGEVLARYSPWHFDHCYNDELNYAGVLRAPINAPVGGRTGFMDGIELYRQFPEELREKLEDKNVIYTLDTRLSKMKYGVNFKHLTEHSGNVALLKEVALFPRAMHPAIWQRETGEKVLHFGPWMAVGLEHHEDAAGDALLDEVAHEINRLGEGTSAYWHDWSPTDMVIWDNHRMLHAVEGCSARYERQTLRTTIKGDYGLGYFEDGKKIGEVYREVA</sequence>
<dbReference type="PANTHER" id="PTHR43779:SF2">
    <property type="entry name" value="ALPHA-KETOGLUTARATE-DEPENDENT XANTHINE DIOXYGENASE XAN1"/>
    <property type="match status" value="1"/>
</dbReference>
<keyword evidence="9" id="KW-1185">Reference proteome</keyword>
<dbReference type="RefSeq" id="WP_367774557.1">
    <property type="nucleotide sequence ID" value="NZ_JBFNXR010000051.1"/>
</dbReference>
<comment type="caution">
    <text evidence="8">The sequence shown here is derived from an EMBL/GenBank/DDBJ whole genome shotgun (WGS) entry which is preliminary data.</text>
</comment>
<dbReference type="InterPro" id="IPR042098">
    <property type="entry name" value="TauD-like_sf"/>
</dbReference>
<evidence type="ECO:0000256" key="5">
    <source>
        <dbReference type="ARBA" id="ARBA00023002"/>
    </source>
</evidence>
<dbReference type="GO" id="GO:0051213">
    <property type="term" value="F:dioxygenase activity"/>
    <property type="evidence" value="ECO:0007669"/>
    <property type="project" value="UniProtKB-KW"/>
</dbReference>